<proteinExistence type="predicted"/>
<feature type="region of interest" description="Disordered" evidence="1">
    <location>
        <begin position="85"/>
        <end position="115"/>
    </location>
</feature>
<feature type="compositionally biased region" description="Basic residues" evidence="1">
    <location>
        <begin position="85"/>
        <end position="95"/>
    </location>
</feature>
<reference evidence="2" key="2">
    <citation type="submission" date="2020-09" db="EMBL/GenBank/DDBJ databases">
        <authorList>
            <person name="Sun Q."/>
            <person name="Zhou Y."/>
        </authorList>
    </citation>
    <scope>NUCLEOTIDE SEQUENCE</scope>
    <source>
        <strain evidence="2">CGMCC 4.7403</strain>
    </source>
</reference>
<accession>A0A918Z2E5</accession>
<reference evidence="2" key="1">
    <citation type="journal article" date="2014" name="Int. J. Syst. Evol. Microbiol.">
        <title>Complete genome sequence of Corynebacterium casei LMG S-19264T (=DSM 44701T), isolated from a smear-ripened cheese.</title>
        <authorList>
            <consortium name="US DOE Joint Genome Institute (JGI-PGF)"/>
            <person name="Walter F."/>
            <person name="Albersmeier A."/>
            <person name="Kalinowski J."/>
            <person name="Ruckert C."/>
        </authorList>
    </citation>
    <scope>NUCLEOTIDE SEQUENCE</scope>
    <source>
        <strain evidence="2">CGMCC 4.7403</strain>
    </source>
</reference>
<feature type="compositionally biased region" description="Basic and acidic residues" evidence="1">
    <location>
        <begin position="106"/>
        <end position="115"/>
    </location>
</feature>
<comment type="caution">
    <text evidence="2">The sequence shown here is derived from an EMBL/GenBank/DDBJ whole genome shotgun (WGS) entry which is preliminary data.</text>
</comment>
<dbReference type="EMBL" id="BNAT01000019">
    <property type="protein sequence ID" value="GHE34215.1"/>
    <property type="molecule type" value="Genomic_DNA"/>
</dbReference>
<dbReference type="Proteomes" id="UP000603227">
    <property type="component" value="Unassembled WGS sequence"/>
</dbReference>
<name>A0A918Z2E5_9ACTN</name>
<organism evidence="2 3">
    <name type="scientific">Streptomyces capitiformicae</name>
    <dbReference type="NCBI Taxonomy" id="2014920"/>
    <lineage>
        <taxon>Bacteria</taxon>
        <taxon>Bacillati</taxon>
        <taxon>Actinomycetota</taxon>
        <taxon>Actinomycetes</taxon>
        <taxon>Kitasatosporales</taxon>
        <taxon>Streptomycetaceae</taxon>
        <taxon>Streptomyces</taxon>
    </lineage>
</organism>
<protein>
    <submittedName>
        <fullName evidence="2">Uncharacterized protein</fullName>
    </submittedName>
</protein>
<evidence type="ECO:0000313" key="2">
    <source>
        <dbReference type="EMBL" id="GHE34215.1"/>
    </source>
</evidence>
<dbReference type="RefSeq" id="WP_189784837.1">
    <property type="nucleotide sequence ID" value="NZ_BNAT01000019.1"/>
</dbReference>
<gene>
    <name evidence="2" type="ORF">GCM10017771_51660</name>
</gene>
<evidence type="ECO:0000256" key="1">
    <source>
        <dbReference type="SAM" id="MobiDB-lite"/>
    </source>
</evidence>
<dbReference type="AlphaFoldDB" id="A0A918Z2E5"/>
<keyword evidence="3" id="KW-1185">Reference proteome</keyword>
<evidence type="ECO:0000313" key="3">
    <source>
        <dbReference type="Proteomes" id="UP000603227"/>
    </source>
</evidence>
<sequence>MATSVIPNPHPALTLMQAVALGLLRDGFKQRTITARTGIQADTLYALAVLHDITAPCGTVEGHDCHEAREEEPCAPCTHAHGRAHARQHAQRRRTLGAVPRSLRPRGREGRRAVR</sequence>